<keyword evidence="6" id="KW-0597">Phosphoprotein</keyword>
<feature type="region of interest" description="C-terminal hotdog fold" evidence="10">
    <location>
        <begin position="1409"/>
        <end position="1543"/>
    </location>
</feature>
<evidence type="ECO:0000256" key="3">
    <source>
        <dbReference type="ARBA" id="ARBA00004789"/>
    </source>
</evidence>
<keyword evidence="8" id="KW-0677">Repeat</keyword>
<feature type="domain" description="Ketosynthase family 3 (KS3)" evidence="12">
    <location>
        <begin position="2156"/>
        <end position="2589"/>
    </location>
</feature>
<dbReference type="FunFam" id="3.40.47.10:FF:000019">
    <property type="entry name" value="Polyketide synthase type I"/>
    <property type="match status" value="2"/>
</dbReference>
<evidence type="ECO:0000256" key="10">
    <source>
        <dbReference type="PROSITE-ProRule" id="PRU01363"/>
    </source>
</evidence>
<comment type="caution">
    <text evidence="10">Lacks conserved residue(s) required for the propagation of feature annotation.</text>
</comment>
<evidence type="ECO:0000259" key="12">
    <source>
        <dbReference type="PROSITE" id="PS52004"/>
    </source>
</evidence>
<evidence type="ECO:0000259" key="13">
    <source>
        <dbReference type="PROSITE" id="PS52019"/>
    </source>
</evidence>
<dbReference type="GO" id="GO:0004312">
    <property type="term" value="F:fatty acid synthase activity"/>
    <property type="evidence" value="ECO:0007669"/>
    <property type="project" value="TreeGrafter"/>
</dbReference>
<dbReference type="SMART" id="SM00822">
    <property type="entry name" value="PKS_KR"/>
    <property type="match status" value="2"/>
</dbReference>
<dbReference type="InterPro" id="IPR036291">
    <property type="entry name" value="NAD(P)-bd_dom_sf"/>
</dbReference>
<dbReference type="GO" id="GO:0006633">
    <property type="term" value="P:fatty acid biosynthetic process"/>
    <property type="evidence" value="ECO:0007669"/>
    <property type="project" value="InterPro"/>
</dbReference>
<dbReference type="Pfam" id="PF00109">
    <property type="entry name" value="ketoacyl-synt"/>
    <property type="match status" value="2"/>
</dbReference>
<dbReference type="InterPro" id="IPR020806">
    <property type="entry name" value="PKS_PP-bd"/>
</dbReference>
<dbReference type="GO" id="GO:0005737">
    <property type="term" value="C:cytoplasm"/>
    <property type="evidence" value="ECO:0007669"/>
    <property type="project" value="UniProtKB-SubCell"/>
</dbReference>
<evidence type="ECO:0000313" key="15">
    <source>
        <dbReference type="Proteomes" id="UP000011182"/>
    </source>
</evidence>
<dbReference type="SMART" id="SM00825">
    <property type="entry name" value="PKS_KS"/>
    <property type="match status" value="2"/>
</dbReference>
<dbReference type="InterPro" id="IPR049900">
    <property type="entry name" value="PKS_mFAS_DH"/>
</dbReference>
<dbReference type="InterPro" id="IPR049551">
    <property type="entry name" value="PKS_DH_C"/>
</dbReference>
<dbReference type="Gene3D" id="3.40.47.10">
    <property type="match status" value="2"/>
</dbReference>
<keyword evidence="15" id="KW-1185">Reference proteome</keyword>
<dbReference type="Proteomes" id="UP000011182">
    <property type="component" value="Unassembled WGS sequence"/>
</dbReference>
<organism evidence="14 15">
    <name type="scientific">Bacillus inaquosorum KCTC 13429</name>
    <dbReference type="NCBI Taxonomy" id="1236548"/>
    <lineage>
        <taxon>Bacteria</taxon>
        <taxon>Bacillati</taxon>
        <taxon>Bacillota</taxon>
        <taxon>Bacilli</taxon>
        <taxon>Bacillales</taxon>
        <taxon>Bacillaceae</taxon>
        <taxon>Bacillus</taxon>
    </lineage>
</organism>
<dbReference type="Pfam" id="PF22336">
    <property type="entry name" value="RhiE-like_linker"/>
    <property type="match status" value="2"/>
</dbReference>
<dbReference type="RefSeq" id="WP_003238820.1">
    <property type="nucleotide sequence ID" value="NZ_AMXN01000003.1"/>
</dbReference>
<dbReference type="Gene3D" id="1.10.1240.100">
    <property type="match status" value="1"/>
</dbReference>
<evidence type="ECO:0000313" key="14">
    <source>
        <dbReference type="EMBL" id="ELS61768.1"/>
    </source>
</evidence>
<feature type="region of interest" description="N-terminal hotdog fold" evidence="10">
    <location>
        <begin position="1281"/>
        <end position="1394"/>
    </location>
</feature>
<feature type="domain" description="Carrier" evidence="11">
    <location>
        <begin position="2644"/>
        <end position="2718"/>
    </location>
</feature>
<keyword evidence="9" id="KW-0012">Acyltransferase</keyword>
<dbReference type="InterPro" id="IPR049490">
    <property type="entry name" value="C883_1060-like_KR_N"/>
</dbReference>
<evidence type="ECO:0000256" key="4">
    <source>
        <dbReference type="ARBA" id="ARBA00022450"/>
    </source>
</evidence>
<sequence>MSVTRDVRKKILSDIKSGLISLEEGVRRIKQLDSGMAQRREQTVYYKTDWQPAGLDLDPKDSRREGSLLLFDTNEDLLKELTVRHDKGIILVMPGKEFRRVRNGVFEINPRSEKDYTSLFALLKEEKADIREAVHLWSDQPFSSNEKAIERQCDSGVYSLFLLNRALFKSKQRKKVNVLYAYFSERLGEQPLYASASGFLRTWQQENPLISPKIIELERSAFANGSLGDILINELRDFSSPEIEIRYQGMERFVKRLITYKPANKHASEEYILRDNGVYIITGGAGGLGFTFAEYLAQQTKCQIVLTGRSPFSDKIQNKIAQLEALGSSSIYLQADISIKEEAEYIINETKRAYGKINGIIQSAGIIRDSFLHKKTIEEFNQVIKPKVLGTLWLDEATKQERLDFFICFSSTSAVLGNIGQADYAFGNSYMDHLMNMRAAQNPGKMFLSLNWPLWKEVGMQVDERTLETMKKSGFYPLEKEEGIRAFSAGLSSGLSQFTVFCGDDHIDRHVHKLYERDSSLLQEETTVSETVKPDKKLKADTLTFIKEIISVEFRMPADKIDAEAALDKYGLDSVMIINITNELEKHFGALSKTLLFEFQTAAELSAYFIEKHHDALVHMLKLGVNDSGNVQQAAEAADPVVPSFQHKSKGLAHQSNLKIAEKYQDTDIAVIGISGRYPMANDLDTLWRNLMEGKDCITEIPKDRWDFSLHYQPEADHDIKNQSKWGGFIDDVYHFDPLFFNISPAEAELTDPQERIFLETVWHTIEDAGYAKKMLERKNVGVFAGVMYGQYQLYSAGNHEQAVSSSYASIANRVSYFFNFSGPSIALDTMCSSSLTAVHLACESLITNECELAIAGGVNLSIHPDKYKLLTQGGFLSSDGRCRSFGSGGDGYVPGEGAGAVLLKPVKKAIADGDQIYSIIKATAVNHGAKTNGYTVPNPTAQSKVISRALKKGKVDPESISYIEAHGTGTALGDPIEIAGLRKVFADRMTVRKTCAVGSIKSNIGHLEAAAGIAGITKVILQMKHKTIVPSLTHSSKLNEHIQFQETPFYVPESPEKWVTSVAESDGKKISIPRRAGISSFGAGGANAHIILEEYVNSEKAVFETTELEPLLFVFSAKNAERLVDYAKGAAEYIQTKDYTSDALRNTAYTLQTGREEMAYRLAVVASSKEELIKKLLDYSKGKTLSEQLFTSELTSVSNTIEFESHETKKEIEKAIAERDLSRIAEFWISGYAINWSFLYGNDKPRRISAPTYPFAKELCRISASKPGSRQKADAIDVLHPHINCNVSDFNEQKFNINVKGDNLYVKAKHNERMFPYLLQIEIARAAGEIASGHPITRLTNLSFSKPILQSGLKDQIQIALAPEDDTASFFIKDQNESSFYFSGNLVLEGLKEKGQFINIKPFMSEYTDWISGEAFYHRLAENGYDCSSKLRGIDRCVIRDGKALTILKASDKAEGYTLDPAVLESAYQTILCLLEKNTGTVPKTVEACTIFDEEAKAVYAYAVPSEYGKSSYHVFLLDGNGRVLVEVKGLTVNPQPHTEVNYCLQKWVQKNLSPVKVGNKNAGTILLFADDKEIAEALIDQSAYRILLVTPYQRQLIKNALTFSIDPKIPSDYNHLFEKLEKNKMLPDIVLHTGGDFDAGEHPVRGLYSVFHLLKALSDRKNLSLKHLLITQSYREDISDPFGETLPGYLKTINMVLPSVEHAASISFSEHISADKQAEHCLQEIVSAKGLITAEEVKYVKDIRYVKTLEDRELTNAGGIMLKNKGVYMLTGGLGGLGMTFAKYLASEYKARLVLTGRSALTAEKQHEIEKLKAHGAAVLYFQADVTDKDAMKQVLDETKRNWGPLQGVIHAAGHADDRLFTEMSLADFSKGLAAKIEGTICLDQITKEEPLDFFVVFSSISSIFGDFGQVNYSLGNYFQDRYIHFRNEKSLKHERQGRSISINWPLWREGGMHLSKEAESAYLLTSGFRYLETEDGITAFEAILSNEDLQIAVLTGNNGRFTAAEDKSVQELTAELDQEKGDYTQLFRQAHVLDELKRIVSELLKINIDRLDISENFGNLGFDSISLKTLSVQINKRYKLELTPAIFFTYSNIESLYDFIIGELPVEAKENVKSDIDIQEKRESRHTEKLKKSEIRFPPAKKQTGQLKKPLQKEPIAIIGMSCVFPGAKNSGEFWSNLINEKDMIQEIPLERWDWKNYEDNGANSRINSKWGGFITDVDKFDESFFNVNPREAELMDPQHRIYLEETWKAIEDAGYKASELSGKNIGVFTGIQFNDYRQLLMKHLDKAHALVGTGNSQALISNRVSHYFNFRGPSESIDTACSSSLVAIHRAVSSIQAGESELAVAGGVSLLLDPVTHLYTDKLGILSADGRCKTFDKLANGYVRGEGAAVLLLKPLQKAIDDKDNIYGVLKGTGENHGGRAASLTAPNPEAQAALLTSVYQNAGIPAETVSYIEAHGTGTELGDPIEIEGLKKAFVSLKSDSTRNTHQYCGIGSVKTNIGHLEPASGMPGLIKVLLAIKHKILPATLHVKELNPYIQLTGTPFYIVNKTIKWNRLIDWEGNETPRRAGVSSFGFGGTNAHVIVEEFEYSQENQVNREQEHVIVLSARSKERLIAYAKDFASFLKEKQTTGRYGEPKVREHNLREEIRIEAAKILSLDADEIDMETHLTDLGFDPMTLTALSSFISTISGKKVPIGIFTEQPTLNDLFHYICHESNIPVDNQVTSQHGEQAGYSLEQIAYTLQTGRESFESRLAIICSSLEELSEKINGYLQGEDLQEVFEGNARQFHKVYFPLFDGPEGHSYIQSLIQKRKLTKLAQMWTIGYEISWGDLYEGENKPMRLSLPVYPFRKNRHWIKQDFTPQAERPSIMPAVHKSNEESSDVKIISLLEKAQSGEVNTKDTTELIEELLLHE</sequence>
<dbReference type="SUPFAM" id="SSF47336">
    <property type="entry name" value="ACP-like"/>
    <property type="match status" value="3"/>
</dbReference>
<dbReference type="InterPro" id="IPR014030">
    <property type="entry name" value="Ketoacyl_synth_N"/>
</dbReference>
<name>A0A9W5LJ78_9BACI</name>
<evidence type="ECO:0000256" key="7">
    <source>
        <dbReference type="ARBA" id="ARBA00022679"/>
    </source>
</evidence>
<dbReference type="PANTHER" id="PTHR43775:SF37">
    <property type="entry name" value="SI:DKEY-61P9.11"/>
    <property type="match status" value="1"/>
</dbReference>
<dbReference type="Pfam" id="PF08659">
    <property type="entry name" value="KR"/>
    <property type="match status" value="2"/>
</dbReference>
<evidence type="ECO:0000256" key="1">
    <source>
        <dbReference type="ARBA" id="ARBA00003299"/>
    </source>
</evidence>
<dbReference type="PROSITE" id="PS00606">
    <property type="entry name" value="KS3_1"/>
    <property type="match status" value="1"/>
</dbReference>
<comment type="caution">
    <text evidence="14">The sequence shown here is derived from an EMBL/GenBank/DDBJ whole genome shotgun (WGS) entry which is preliminary data.</text>
</comment>
<feature type="domain" description="Carrier" evidence="11">
    <location>
        <begin position="2033"/>
        <end position="2107"/>
    </location>
</feature>
<dbReference type="Pfam" id="PF16197">
    <property type="entry name" value="KAsynt_C_assoc"/>
    <property type="match status" value="1"/>
</dbReference>
<dbReference type="Gene3D" id="3.10.129.110">
    <property type="entry name" value="Polyketide synthase dehydratase"/>
    <property type="match status" value="1"/>
</dbReference>
<dbReference type="SMART" id="SM01294">
    <property type="entry name" value="PKS_PP_betabranch"/>
    <property type="match status" value="1"/>
</dbReference>
<dbReference type="EMBL" id="AMXN01000003">
    <property type="protein sequence ID" value="ELS61768.1"/>
    <property type="molecule type" value="Genomic_DNA"/>
</dbReference>
<dbReference type="InterPro" id="IPR050091">
    <property type="entry name" value="PKS_NRPS_Biosynth_Enz"/>
</dbReference>
<keyword evidence="5" id="KW-0963">Cytoplasm</keyword>
<reference evidence="14 15" key="1">
    <citation type="journal article" date="2014" name="Syst. Appl. Microbiol.">
        <title>Genomic insights into the taxonomic status of the three subspecies of Bacillus subtilis.</title>
        <authorList>
            <person name="Yi H."/>
            <person name="Chun J."/>
            <person name="Cha C.J."/>
        </authorList>
    </citation>
    <scope>NUCLEOTIDE SEQUENCE [LARGE SCALE GENOMIC DNA]</scope>
    <source>
        <strain evidence="14 15">KCTC 13429</strain>
    </source>
</reference>
<evidence type="ECO:0000256" key="2">
    <source>
        <dbReference type="ARBA" id="ARBA00004496"/>
    </source>
</evidence>
<evidence type="ECO:0000256" key="5">
    <source>
        <dbReference type="ARBA" id="ARBA00022490"/>
    </source>
</evidence>
<dbReference type="SMART" id="SM00823">
    <property type="entry name" value="PKS_PP"/>
    <property type="match status" value="3"/>
</dbReference>
<evidence type="ECO:0000256" key="6">
    <source>
        <dbReference type="ARBA" id="ARBA00022553"/>
    </source>
</evidence>
<dbReference type="Pfam" id="PF21394">
    <property type="entry name" value="Beta-ketacyl_N"/>
    <property type="match status" value="2"/>
</dbReference>
<dbReference type="InterPro" id="IPR032821">
    <property type="entry name" value="PKS_assoc"/>
</dbReference>
<dbReference type="InterPro" id="IPR009081">
    <property type="entry name" value="PP-bd_ACP"/>
</dbReference>
<protein>
    <submittedName>
        <fullName evidence="14">Macrolactin synthase</fullName>
    </submittedName>
</protein>
<accession>A0A9W5LJ78</accession>
<dbReference type="PROSITE" id="PS52019">
    <property type="entry name" value="PKS_MFAS_DH"/>
    <property type="match status" value="1"/>
</dbReference>
<dbReference type="CDD" id="cd00833">
    <property type="entry name" value="PKS"/>
    <property type="match status" value="2"/>
</dbReference>
<comment type="pathway">
    <text evidence="3">Antibiotic biosynthesis; bacillaene biosynthesis.</text>
</comment>
<dbReference type="SUPFAM" id="SSF51735">
    <property type="entry name" value="NAD(P)-binding Rossmann-fold domains"/>
    <property type="match status" value="3"/>
</dbReference>
<dbReference type="Pfam" id="PF02801">
    <property type="entry name" value="Ketoacyl-synt_C"/>
    <property type="match status" value="2"/>
</dbReference>
<dbReference type="CDD" id="cd08953">
    <property type="entry name" value="KR_2_SDR_x"/>
    <property type="match status" value="2"/>
</dbReference>
<dbReference type="Gene3D" id="1.10.1200.10">
    <property type="entry name" value="ACP-like"/>
    <property type="match status" value="3"/>
</dbReference>
<dbReference type="InterPro" id="IPR042104">
    <property type="entry name" value="PKS_dehydratase_sf"/>
</dbReference>
<gene>
    <name evidence="14" type="ORF">BSI_21410</name>
</gene>
<dbReference type="PROSITE" id="PS00012">
    <property type="entry name" value="PHOSPHOPANTETHEINE"/>
    <property type="match status" value="1"/>
</dbReference>
<dbReference type="Gene3D" id="3.40.50.720">
    <property type="entry name" value="NAD(P)-binding Rossmann-like Domain"/>
    <property type="match status" value="2"/>
</dbReference>
<dbReference type="GO" id="GO:0031177">
    <property type="term" value="F:phosphopantetheine binding"/>
    <property type="evidence" value="ECO:0007669"/>
    <property type="project" value="InterPro"/>
</dbReference>
<dbReference type="GO" id="GO:0071770">
    <property type="term" value="P:DIM/DIP cell wall layer assembly"/>
    <property type="evidence" value="ECO:0007669"/>
    <property type="project" value="TreeGrafter"/>
</dbReference>
<dbReference type="SUPFAM" id="SSF53901">
    <property type="entry name" value="Thiolase-like"/>
    <property type="match status" value="2"/>
</dbReference>
<dbReference type="InterPro" id="IPR013968">
    <property type="entry name" value="PKS_KR"/>
</dbReference>
<evidence type="ECO:0000256" key="8">
    <source>
        <dbReference type="ARBA" id="ARBA00022737"/>
    </source>
</evidence>
<dbReference type="GO" id="GO:0004315">
    <property type="term" value="F:3-oxoacyl-[acyl-carrier-protein] synthase activity"/>
    <property type="evidence" value="ECO:0007669"/>
    <property type="project" value="InterPro"/>
</dbReference>
<evidence type="ECO:0000259" key="11">
    <source>
        <dbReference type="PROSITE" id="PS50075"/>
    </source>
</evidence>
<feature type="domain" description="Carrier" evidence="11">
    <location>
        <begin position="540"/>
        <end position="613"/>
    </location>
</feature>
<feature type="domain" description="PKS/mFAS DH" evidence="13">
    <location>
        <begin position="1281"/>
        <end position="1543"/>
    </location>
</feature>
<proteinExistence type="predicted"/>
<keyword evidence="4" id="KW-0596">Phosphopantetheine</keyword>
<dbReference type="InterPro" id="IPR036736">
    <property type="entry name" value="ACP-like_sf"/>
</dbReference>
<dbReference type="InterPro" id="IPR054514">
    <property type="entry name" value="RhiE-like_linker"/>
</dbReference>
<comment type="subcellular location">
    <subcellularLocation>
        <location evidence="2">Cytoplasm</location>
    </subcellularLocation>
</comment>
<dbReference type="InterPro" id="IPR016039">
    <property type="entry name" value="Thiolase-like"/>
</dbReference>
<dbReference type="Pfam" id="PF00550">
    <property type="entry name" value="PP-binding"/>
    <property type="match status" value="3"/>
</dbReference>
<dbReference type="Gene3D" id="3.30.70.3290">
    <property type="match status" value="1"/>
</dbReference>
<dbReference type="GO" id="GO:0005886">
    <property type="term" value="C:plasma membrane"/>
    <property type="evidence" value="ECO:0007669"/>
    <property type="project" value="TreeGrafter"/>
</dbReference>
<dbReference type="PROSITE" id="PS52004">
    <property type="entry name" value="KS3_2"/>
    <property type="match status" value="2"/>
</dbReference>
<dbReference type="Pfam" id="PF14765">
    <property type="entry name" value="PS-DH"/>
    <property type="match status" value="1"/>
</dbReference>
<dbReference type="InterPro" id="IPR018201">
    <property type="entry name" value="Ketoacyl_synth_AS"/>
</dbReference>
<dbReference type="PROSITE" id="PS50075">
    <property type="entry name" value="CARRIER"/>
    <property type="match status" value="3"/>
</dbReference>
<keyword evidence="7" id="KW-0808">Transferase</keyword>
<dbReference type="InterPro" id="IPR020841">
    <property type="entry name" value="PKS_Beta-ketoAc_synthase_dom"/>
</dbReference>
<dbReference type="InterPro" id="IPR014031">
    <property type="entry name" value="Ketoacyl_synth_C"/>
</dbReference>
<dbReference type="InterPro" id="IPR057326">
    <property type="entry name" value="KR_dom"/>
</dbReference>
<evidence type="ECO:0000256" key="9">
    <source>
        <dbReference type="ARBA" id="ARBA00023315"/>
    </source>
</evidence>
<dbReference type="PANTHER" id="PTHR43775">
    <property type="entry name" value="FATTY ACID SYNTHASE"/>
    <property type="match status" value="1"/>
</dbReference>
<comment type="function">
    <text evidence="1">Involved in some intermediate steps for the synthesis of the antibiotic polyketide bacillaene which is involved in secondary metabolism.</text>
</comment>
<feature type="domain" description="Ketosynthase family 3 (KS3)" evidence="12">
    <location>
        <begin position="666"/>
        <end position="1095"/>
    </location>
</feature>
<dbReference type="InterPro" id="IPR006162">
    <property type="entry name" value="Ppantetheine_attach_site"/>
</dbReference>